<comment type="caution">
    <text evidence="2">The sequence shown here is derived from an EMBL/GenBank/DDBJ whole genome shotgun (WGS) entry which is preliminary data.</text>
</comment>
<proteinExistence type="predicted"/>
<feature type="compositionally biased region" description="Acidic residues" evidence="1">
    <location>
        <begin position="285"/>
        <end position="294"/>
    </location>
</feature>
<sequence length="321" mass="34719">RPPQHDATGHDRERPRRRPPGQGPAGWRRIGAAGHRVTAGCLGRTSPPPNRGIPEATVPLSNDFVRRKNKSPGKAGGPNVPSRASAHLIRDAAGLPEGVLPKISDRGAEKGYASQRRKSPRSRSPVRFAQAADGKDEAPYITASELLPRLHQSGRSPVFSTRSGEPGQDDAAITRQREKASLGQPKSGQPQEANPAVRSGGSVRERQALSETDGAIEEFERRHFRAGDMLDEEAETCDSWHVELSAARDAVPDEQRRLAMAREVKKAIAEFEKRNAKFAFSPSSDTDEESEAGEADVPAKNVIPPAQIKSFLAVQAGMDSM</sequence>
<organism evidence="2 3">
    <name type="scientific">Olpidium bornovanus</name>
    <dbReference type="NCBI Taxonomy" id="278681"/>
    <lineage>
        <taxon>Eukaryota</taxon>
        <taxon>Fungi</taxon>
        <taxon>Fungi incertae sedis</taxon>
        <taxon>Olpidiomycota</taxon>
        <taxon>Olpidiomycotina</taxon>
        <taxon>Olpidiomycetes</taxon>
        <taxon>Olpidiales</taxon>
        <taxon>Olpidiaceae</taxon>
        <taxon>Olpidium</taxon>
    </lineage>
</organism>
<feature type="non-terminal residue" evidence="2">
    <location>
        <position position="1"/>
    </location>
</feature>
<reference evidence="2 3" key="1">
    <citation type="journal article" name="Sci. Rep.">
        <title>Genome-scale phylogenetic analyses confirm Olpidium as the closest living zoosporic fungus to the non-flagellated, terrestrial fungi.</title>
        <authorList>
            <person name="Chang Y."/>
            <person name="Rochon D."/>
            <person name="Sekimoto S."/>
            <person name="Wang Y."/>
            <person name="Chovatia M."/>
            <person name="Sandor L."/>
            <person name="Salamov A."/>
            <person name="Grigoriev I.V."/>
            <person name="Stajich J.E."/>
            <person name="Spatafora J.W."/>
        </authorList>
    </citation>
    <scope>NUCLEOTIDE SEQUENCE [LARGE SCALE GENOMIC DNA]</scope>
    <source>
        <strain evidence="2">S191</strain>
    </source>
</reference>
<feature type="compositionally biased region" description="Polar residues" evidence="1">
    <location>
        <begin position="153"/>
        <end position="163"/>
    </location>
</feature>
<dbReference type="EMBL" id="JAEFCI010006450">
    <property type="protein sequence ID" value="KAG5459676.1"/>
    <property type="molecule type" value="Genomic_DNA"/>
</dbReference>
<feature type="region of interest" description="Disordered" evidence="1">
    <location>
        <begin position="1"/>
        <end position="215"/>
    </location>
</feature>
<dbReference type="Proteomes" id="UP000673691">
    <property type="component" value="Unassembled WGS sequence"/>
</dbReference>
<accession>A0A8H7ZUJ4</accession>
<evidence type="ECO:0000256" key="1">
    <source>
        <dbReference type="SAM" id="MobiDB-lite"/>
    </source>
</evidence>
<gene>
    <name evidence="2" type="ORF">BJ554DRAFT_8373</name>
</gene>
<keyword evidence="3" id="KW-1185">Reference proteome</keyword>
<name>A0A8H7ZUJ4_9FUNG</name>
<feature type="non-terminal residue" evidence="2">
    <location>
        <position position="321"/>
    </location>
</feature>
<protein>
    <submittedName>
        <fullName evidence="2">Uncharacterized protein</fullName>
    </submittedName>
</protein>
<dbReference type="AlphaFoldDB" id="A0A8H7ZUJ4"/>
<feature type="region of interest" description="Disordered" evidence="1">
    <location>
        <begin position="278"/>
        <end position="301"/>
    </location>
</feature>
<evidence type="ECO:0000313" key="2">
    <source>
        <dbReference type="EMBL" id="KAG5459676.1"/>
    </source>
</evidence>
<evidence type="ECO:0000313" key="3">
    <source>
        <dbReference type="Proteomes" id="UP000673691"/>
    </source>
</evidence>